<name>K5X8N4_PHACS</name>
<reference evidence="2 3" key="1">
    <citation type="journal article" date="2012" name="BMC Genomics">
        <title>Comparative genomics of the white-rot fungi, Phanerochaete carnosa and P. chrysosporium, to elucidate the genetic basis of the distinct wood types they colonize.</title>
        <authorList>
            <person name="Suzuki H."/>
            <person name="MacDonald J."/>
            <person name="Syed K."/>
            <person name="Salamov A."/>
            <person name="Hori C."/>
            <person name="Aerts A."/>
            <person name="Henrissat B."/>
            <person name="Wiebenga A."/>
            <person name="vanKuyk P.A."/>
            <person name="Barry K."/>
            <person name="Lindquist E."/>
            <person name="LaButti K."/>
            <person name="Lapidus A."/>
            <person name="Lucas S."/>
            <person name="Coutinho P."/>
            <person name="Gong Y."/>
            <person name="Samejima M."/>
            <person name="Mahadevan R."/>
            <person name="Abou-Zaid M."/>
            <person name="de Vries R.P."/>
            <person name="Igarashi K."/>
            <person name="Yadav J.S."/>
            <person name="Grigoriev I.V."/>
            <person name="Master E.R."/>
        </authorList>
    </citation>
    <scope>NUCLEOTIDE SEQUENCE [LARGE SCALE GENOMIC DNA]</scope>
    <source>
        <strain evidence="2 3">HHB-10118-sp</strain>
    </source>
</reference>
<dbReference type="AlphaFoldDB" id="K5X8N4"/>
<dbReference type="Proteomes" id="UP000008370">
    <property type="component" value="Unassembled WGS sequence"/>
</dbReference>
<dbReference type="STRING" id="650164.K5X8N4"/>
<dbReference type="GeneID" id="18914701"/>
<dbReference type="GO" id="GO:0005737">
    <property type="term" value="C:cytoplasm"/>
    <property type="evidence" value="ECO:0007669"/>
    <property type="project" value="InterPro"/>
</dbReference>
<dbReference type="GO" id="GO:0004812">
    <property type="term" value="F:aminoacyl-tRNA ligase activity"/>
    <property type="evidence" value="ECO:0007669"/>
    <property type="project" value="InterPro"/>
</dbReference>
<sequence length="134" mass="14332">MPPKAASADTAELVELFKSIGLTQSKAAEAAKSPKSATTLKDIIRKKQLAGKNLDEKTGVLLAALAVQGNKLDEDERGYAVDAILDGRLKSTDQVSGNRMLGTVVMHLLSSLLVLSSRYQVSRVTPRPSRSGRL</sequence>
<dbReference type="HOGENOM" id="CLU_1896949_0_0_1"/>
<dbReference type="Gene3D" id="1.10.8.1290">
    <property type="entry name" value="Glutaminyl-tRNA synthetase, non-specific RNA binding region part 1, domain 1"/>
    <property type="match status" value="1"/>
</dbReference>
<evidence type="ECO:0000313" key="3">
    <source>
        <dbReference type="Proteomes" id="UP000008370"/>
    </source>
</evidence>
<dbReference type="GO" id="GO:0005524">
    <property type="term" value="F:ATP binding"/>
    <property type="evidence" value="ECO:0007669"/>
    <property type="project" value="InterPro"/>
</dbReference>
<dbReference type="GO" id="GO:0006418">
    <property type="term" value="P:tRNA aminoacylation for protein translation"/>
    <property type="evidence" value="ECO:0007669"/>
    <property type="project" value="InterPro"/>
</dbReference>
<dbReference type="RefSeq" id="XP_007391810.1">
    <property type="nucleotide sequence ID" value="XM_007391748.1"/>
</dbReference>
<evidence type="ECO:0000259" key="1">
    <source>
        <dbReference type="Pfam" id="PF04558"/>
    </source>
</evidence>
<keyword evidence="3" id="KW-1185">Reference proteome</keyword>
<evidence type="ECO:0000313" key="2">
    <source>
        <dbReference type="EMBL" id="EKM59242.1"/>
    </source>
</evidence>
<dbReference type="KEGG" id="pco:PHACADRAFT_249551"/>
<dbReference type="OrthoDB" id="10250478at2759"/>
<organism evidence="2 3">
    <name type="scientific">Phanerochaete carnosa (strain HHB-10118-sp)</name>
    <name type="common">White-rot fungus</name>
    <name type="synonym">Peniophora carnosa</name>
    <dbReference type="NCBI Taxonomy" id="650164"/>
    <lineage>
        <taxon>Eukaryota</taxon>
        <taxon>Fungi</taxon>
        <taxon>Dikarya</taxon>
        <taxon>Basidiomycota</taxon>
        <taxon>Agaricomycotina</taxon>
        <taxon>Agaricomycetes</taxon>
        <taxon>Polyporales</taxon>
        <taxon>Phanerochaetaceae</taxon>
        <taxon>Phanerochaete</taxon>
    </lineage>
</organism>
<proteinExistence type="predicted"/>
<protein>
    <recommendedName>
        <fullName evidence="1">Glutaminyl-tRNA synthetase class Ib non-specific RNA-binding domain-containing protein</fullName>
    </recommendedName>
</protein>
<dbReference type="Pfam" id="PF04558">
    <property type="entry name" value="tRNA_synt_1c_R1"/>
    <property type="match status" value="1"/>
</dbReference>
<dbReference type="EMBL" id="JH930469">
    <property type="protein sequence ID" value="EKM59242.1"/>
    <property type="molecule type" value="Genomic_DNA"/>
</dbReference>
<dbReference type="InParanoid" id="K5X8N4"/>
<gene>
    <name evidence="2" type="ORF">PHACADRAFT_249551</name>
</gene>
<dbReference type="InterPro" id="IPR042558">
    <property type="entry name" value="Gln-tRNA-synth_Ib_RNA-bd_N_1"/>
</dbReference>
<dbReference type="InterPro" id="IPR007639">
    <property type="entry name" value="Gln-tRNA-synth_Ib_RNA-bd_N"/>
</dbReference>
<accession>K5X8N4</accession>
<feature type="domain" description="Glutaminyl-tRNA synthetase class Ib non-specific RNA-binding" evidence="1">
    <location>
        <begin position="12"/>
        <end position="96"/>
    </location>
</feature>